<dbReference type="Pfam" id="PF00621">
    <property type="entry name" value="RhoGEF"/>
    <property type="match status" value="1"/>
</dbReference>
<comment type="caution">
    <text evidence="4">The sequence shown here is derived from an EMBL/GenBank/DDBJ whole genome shotgun (WGS) entry which is preliminary data.</text>
</comment>
<feature type="compositionally biased region" description="Low complexity" evidence="2">
    <location>
        <begin position="1240"/>
        <end position="1251"/>
    </location>
</feature>
<dbReference type="InterPro" id="IPR057454">
    <property type="entry name" value="Bud3_C"/>
</dbReference>
<sequence length="1558" mass="170915">MAVVVAAPPALSGDLALYHTTDPLLANSPLLIFHGTAASVNATSSRIQVHIFTPAGLGSYARLAVTPNSPLYSAVSNLPREEQGDEVCRSIAFGLKKYFTELPDGVKKAWQAQSRTPLAALFGDDHIAILASRMTKIENVEEVIEDLARVFGEQKLPWLDVDVVLPSGTIQEPPSRTESDGPEMFDDAEALKHRYGQYAELIAALGEPSFLPTSRLRRAPSKANSIGRSSSFLKKQKEVTRKEISELFETEGNYVSRIRELQSLADTMGNDLKSSGKAQLKEIFPEDISTMAELNSGFFDALQEVLNSTEEAALQDIDAMADDQPTPEQARQEVNEDTQGIVAIAKCFCEWFPKFADSYTSYMKSHAAAATLCRNTLRGGESALSAALHEVGEQKLTSLLIEPVQRLPRYTLYIDNIAKQLPAKHPALRQLMKARDIISDICTQEDAGLEALNLAEKLRAHVSEWPSDSEVKGRLVTAFDALEIAPPYRLDTCVGQPIIILVFTDSIVFLEKFADSTTTARFLMAELDSSHLPRSGQQGKPQDLRFLRRVQSNLYEITQALDNQAVQVVTYSPLPQSSGSHGGPVADSHVMYMPEGPYEGKVSRLIEDITKAKVEGRFSEQERESPKWDVRSSQPVQDQINLFSAVFEDSVWEHVAAREGCASTRIVFDLDRHSQRPRAGQQGIRTVIALAPQRDGTCRVSVDSIDGPGSREHVPMSDTISYVCRKLGFLLELHFSVNHAAMRSSLLERNADILRSIELEVREEQTQEVHPVPSREGSHRHRPRSPVKMLSSFLSASTGPGTLPPSYLKKDLSHLPSPRMLPPQQIPAPKPPSRESRPSSKDQPTPKSQMSMRSTESLIGPLKKLEETLSAYILALQARKGNIVGRNLKMRAMADELLVNDLYNSLLEDPNMMVAAAQAPVDVLFAAFEKFLNAAWKEQIGPVMPYDTMQAIQSRAETSFPTDFDEYFAATINSFAPQNQRAFKGIMRLLADLLDGTGNDGDRGTLTLAFAELLVVDGNPHDFVALFDRFVEDTDTYFGEPLSEAQVQSEAAGLGHKRSRSMNTGSLNSNTSSLRRKFGFGSLSRENSKSEHDSKVSSVWRTLSKSTRGESPAGSISRGTLLRSHSTDLDGRLTVRPMSQDEAVARKGASNLDEIATSPGSTSNSQLGLSTIGEHPSFIPTGPPKKKRRSSLSDLHAADFPLSSQPISPPSARRVPPTNGANLDKSLPNSPMPTTPPSSRPGSSRYGSPTREPLRSRLPSSFRKENSPGPAKAYSTTESRPKTSGCDEVTISSRQLPTSNIPTLAPKTGSPQHRPTLSRSGLSERPGVGNIVKKPSPQPEKKPRSNTVTGTSNFTCPPSPATRKLRMQSPQKLRERLQNEHSSLTSTQNSLHDELSRIGDELLTMPVRRGSVQAPKPLSVRGAPPNFAQSTSAGSAPQSNLDLAQRVLKLEAQLPSQFEAATTRISAIHADLASSLAVSETKARKLDELYRESNSENEALYARFNDELGRILKAVRGGEGVAELKKQVREGQEEVARLKRENGRLKRENVGLRAQMKE</sequence>
<dbReference type="GO" id="GO:0005737">
    <property type="term" value="C:cytoplasm"/>
    <property type="evidence" value="ECO:0007669"/>
    <property type="project" value="TreeGrafter"/>
</dbReference>
<evidence type="ECO:0000313" key="5">
    <source>
        <dbReference type="Proteomes" id="UP000803884"/>
    </source>
</evidence>
<feature type="compositionally biased region" description="Low complexity" evidence="2">
    <location>
        <begin position="1061"/>
        <end position="1073"/>
    </location>
</feature>
<dbReference type="PROSITE" id="PS50010">
    <property type="entry name" value="DH_2"/>
    <property type="match status" value="1"/>
</dbReference>
<dbReference type="GO" id="GO:0005085">
    <property type="term" value="F:guanyl-nucleotide exchange factor activity"/>
    <property type="evidence" value="ECO:0007669"/>
    <property type="project" value="InterPro"/>
</dbReference>
<dbReference type="GO" id="GO:0031991">
    <property type="term" value="P:regulation of actomyosin contractile ring contraction"/>
    <property type="evidence" value="ECO:0007669"/>
    <property type="project" value="TreeGrafter"/>
</dbReference>
<dbReference type="SMART" id="SM00325">
    <property type="entry name" value="RhoGEF"/>
    <property type="match status" value="1"/>
</dbReference>
<dbReference type="InterPro" id="IPR051492">
    <property type="entry name" value="Dynamin-Rho_GEF"/>
</dbReference>
<feature type="region of interest" description="Disordered" evidence="2">
    <location>
        <begin position="1048"/>
        <end position="1393"/>
    </location>
</feature>
<dbReference type="Proteomes" id="UP000803884">
    <property type="component" value="Unassembled WGS sequence"/>
</dbReference>
<dbReference type="EMBL" id="JAAQHG020000010">
    <property type="protein sequence ID" value="KAL1587415.1"/>
    <property type="molecule type" value="Genomic_DNA"/>
</dbReference>
<feature type="region of interest" description="Disordered" evidence="2">
    <location>
        <begin position="1413"/>
        <end position="1437"/>
    </location>
</feature>
<reference evidence="4 5" key="1">
    <citation type="journal article" date="2020" name="Microbiol. Resour. Announc.">
        <title>Draft Genome Sequence of a Cladosporium Species Isolated from the Mesophotic Ascidian Didemnum maculosum.</title>
        <authorList>
            <person name="Gioti A."/>
            <person name="Siaperas R."/>
            <person name="Nikolaivits E."/>
            <person name="Le Goff G."/>
            <person name="Ouazzani J."/>
            <person name="Kotoulas G."/>
            <person name="Topakas E."/>
        </authorList>
    </citation>
    <scope>NUCLEOTIDE SEQUENCE [LARGE SCALE GENOMIC DNA]</scope>
    <source>
        <strain evidence="4 5">TM138-S3</strain>
    </source>
</reference>
<feature type="region of interest" description="Disordered" evidence="2">
    <location>
        <begin position="763"/>
        <end position="855"/>
    </location>
</feature>
<dbReference type="GeneID" id="96005191"/>
<dbReference type="Gene3D" id="1.20.900.10">
    <property type="entry name" value="Dbl homology (DH) domain"/>
    <property type="match status" value="1"/>
</dbReference>
<keyword evidence="1" id="KW-0175">Coiled coil</keyword>
<feature type="compositionally biased region" description="Polar residues" evidence="2">
    <location>
        <begin position="1096"/>
        <end position="1106"/>
    </location>
</feature>
<feature type="compositionally biased region" description="Pro residues" evidence="2">
    <location>
        <begin position="819"/>
        <end position="831"/>
    </location>
</feature>
<accession>A0AB34KRF2</accession>
<feature type="compositionally biased region" description="Polar residues" evidence="2">
    <location>
        <begin position="1290"/>
        <end position="1302"/>
    </location>
</feature>
<evidence type="ECO:0000256" key="1">
    <source>
        <dbReference type="SAM" id="Coils"/>
    </source>
</evidence>
<dbReference type="Pfam" id="PF12015">
    <property type="entry name" value="Bud3_N"/>
    <property type="match status" value="1"/>
</dbReference>
<feature type="domain" description="DH" evidence="3">
    <location>
        <begin position="239"/>
        <end position="448"/>
    </location>
</feature>
<gene>
    <name evidence="4" type="ORF">WHR41_03747</name>
</gene>
<evidence type="ECO:0000313" key="4">
    <source>
        <dbReference type="EMBL" id="KAL1587415.1"/>
    </source>
</evidence>
<dbReference type="SUPFAM" id="SSF48065">
    <property type="entry name" value="DBL homology domain (DH-domain)"/>
    <property type="match status" value="1"/>
</dbReference>
<feature type="coiled-coil region" evidence="1">
    <location>
        <begin position="1521"/>
        <end position="1555"/>
    </location>
</feature>
<feature type="compositionally biased region" description="Polar residues" evidence="2">
    <location>
        <begin position="842"/>
        <end position="855"/>
    </location>
</feature>
<protein>
    <recommendedName>
        <fullName evidence="3">DH domain-containing protein</fullName>
    </recommendedName>
</protein>
<name>A0AB34KRF2_9PEZI</name>
<evidence type="ECO:0000256" key="2">
    <source>
        <dbReference type="SAM" id="MobiDB-lite"/>
    </source>
</evidence>
<feature type="compositionally biased region" description="Polar residues" evidence="2">
    <location>
        <begin position="1380"/>
        <end position="1390"/>
    </location>
</feature>
<evidence type="ECO:0000259" key="3">
    <source>
        <dbReference type="PROSITE" id="PS50010"/>
    </source>
</evidence>
<feature type="compositionally biased region" description="Polar residues" evidence="2">
    <location>
        <begin position="1427"/>
        <end position="1437"/>
    </location>
</feature>
<organism evidence="4 5">
    <name type="scientific">Cladosporium halotolerans</name>
    <dbReference type="NCBI Taxonomy" id="1052096"/>
    <lineage>
        <taxon>Eukaryota</taxon>
        <taxon>Fungi</taxon>
        <taxon>Dikarya</taxon>
        <taxon>Ascomycota</taxon>
        <taxon>Pezizomycotina</taxon>
        <taxon>Dothideomycetes</taxon>
        <taxon>Dothideomycetidae</taxon>
        <taxon>Cladosporiales</taxon>
        <taxon>Cladosporiaceae</taxon>
        <taxon>Cladosporium</taxon>
    </lineage>
</organism>
<proteinExistence type="predicted"/>
<dbReference type="InterPro" id="IPR000219">
    <property type="entry name" value="DH_dom"/>
</dbReference>
<dbReference type="Pfam" id="PF25351">
    <property type="entry name" value="PH_BUD3_C"/>
    <property type="match status" value="1"/>
</dbReference>
<feature type="compositionally biased region" description="Polar residues" evidence="2">
    <location>
        <begin position="1309"/>
        <end position="1321"/>
    </location>
</feature>
<feature type="compositionally biased region" description="Pro residues" evidence="2">
    <location>
        <begin position="1230"/>
        <end position="1239"/>
    </location>
</feature>
<dbReference type="InterPro" id="IPR021895">
    <property type="entry name" value="Bud3_N"/>
</dbReference>
<dbReference type="PANTHER" id="PTHR22834">
    <property type="entry name" value="NUCLEAR FUSION PROTEIN FUS2"/>
    <property type="match status" value="1"/>
</dbReference>
<feature type="compositionally biased region" description="Basic and acidic residues" evidence="2">
    <location>
        <begin position="1086"/>
        <end position="1095"/>
    </location>
</feature>
<feature type="compositionally biased region" description="Polar residues" evidence="2">
    <location>
        <begin position="1158"/>
        <end position="1169"/>
    </location>
</feature>
<dbReference type="PANTHER" id="PTHR22834:SF21">
    <property type="entry name" value="GUANYL NUCLEOTIDE EXCHANGE FACTOR, PUTATIVE (AFU_ORTHOLOGUE AFUA_5G11890)-RELATED"/>
    <property type="match status" value="1"/>
</dbReference>
<dbReference type="InterPro" id="IPR035899">
    <property type="entry name" value="DBL_dom_sf"/>
</dbReference>
<keyword evidence="5" id="KW-1185">Reference proteome</keyword>
<dbReference type="RefSeq" id="XP_069230520.1">
    <property type="nucleotide sequence ID" value="XM_069372353.1"/>
</dbReference>
<feature type="compositionally biased region" description="Polar residues" evidence="2">
    <location>
        <begin position="1345"/>
        <end position="1356"/>
    </location>
</feature>
<dbReference type="GO" id="GO:0032955">
    <property type="term" value="P:regulation of division septum assembly"/>
    <property type="evidence" value="ECO:0007669"/>
    <property type="project" value="TreeGrafter"/>
</dbReference>